<accession>A0AAD3TH91</accession>
<feature type="compositionally biased region" description="Polar residues" evidence="1">
    <location>
        <begin position="26"/>
        <end position="61"/>
    </location>
</feature>
<sequence length="140" mass="15272">MEQKAPTSRPLPHHQQKQQPLHSPGDSINSASISMSNVKKAPKQTQPTAIRVIHQQQSQRTPGDGTSIKVTPCKYRDEFQTHQQTRDVHQGQHPNTAAVSVQICDNNELQATGCNSSNTIPSYVQTKLHPALGAPAIIIG</sequence>
<organism evidence="2 3">
    <name type="scientific">Nepenthes gracilis</name>
    <name type="common">Slender pitcher plant</name>
    <dbReference type="NCBI Taxonomy" id="150966"/>
    <lineage>
        <taxon>Eukaryota</taxon>
        <taxon>Viridiplantae</taxon>
        <taxon>Streptophyta</taxon>
        <taxon>Embryophyta</taxon>
        <taxon>Tracheophyta</taxon>
        <taxon>Spermatophyta</taxon>
        <taxon>Magnoliopsida</taxon>
        <taxon>eudicotyledons</taxon>
        <taxon>Gunneridae</taxon>
        <taxon>Pentapetalae</taxon>
        <taxon>Caryophyllales</taxon>
        <taxon>Nepenthaceae</taxon>
        <taxon>Nepenthes</taxon>
    </lineage>
</organism>
<name>A0AAD3TH91_NEPGR</name>
<evidence type="ECO:0000256" key="1">
    <source>
        <dbReference type="SAM" id="MobiDB-lite"/>
    </source>
</evidence>
<feature type="region of interest" description="Disordered" evidence="1">
    <location>
        <begin position="1"/>
        <end position="70"/>
    </location>
</feature>
<evidence type="ECO:0000313" key="2">
    <source>
        <dbReference type="EMBL" id="GMH29044.1"/>
    </source>
</evidence>
<evidence type="ECO:0000313" key="3">
    <source>
        <dbReference type="Proteomes" id="UP001279734"/>
    </source>
</evidence>
<protein>
    <submittedName>
        <fullName evidence="2">Uncharacterized protein</fullName>
    </submittedName>
</protein>
<comment type="caution">
    <text evidence="2">The sequence shown here is derived from an EMBL/GenBank/DDBJ whole genome shotgun (WGS) entry which is preliminary data.</text>
</comment>
<keyword evidence="3" id="KW-1185">Reference proteome</keyword>
<dbReference type="EMBL" id="BSYO01000035">
    <property type="protein sequence ID" value="GMH29044.1"/>
    <property type="molecule type" value="Genomic_DNA"/>
</dbReference>
<proteinExistence type="predicted"/>
<dbReference type="Proteomes" id="UP001279734">
    <property type="component" value="Unassembled WGS sequence"/>
</dbReference>
<dbReference type="AlphaFoldDB" id="A0AAD3TH91"/>
<reference evidence="2" key="1">
    <citation type="submission" date="2023-05" db="EMBL/GenBank/DDBJ databases">
        <title>Nepenthes gracilis genome sequencing.</title>
        <authorList>
            <person name="Fukushima K."/>
        </authorList>
    </citation>
    <scope>NUCLEOTIDE SEQUENCE</scope>
    <source>
        <strain evidence="2">SING2019-196</strain>
    </source>
</reference>
<gene>
    <name evidence="2" type="ORF">Nepgr_030887</name>
</gene>